<evidence type="ECO:0000256" key="1">
    <source>
        <dbReference type="SAM" id="Coils"/>
    </source>
</evidence>
<gene>
    <name evidence="2" type="ordered locus">Xaut_4523</name>
</gene>
<dbReference type="HOGENOM" id="CLU_2222191_0_0_5"/>
<keyword evidence="1" id="KW-0175">Coiled coil</keyword>
<organism evidence="2 3">
    <name type="scientific">Xanthobacter autotrophicus (strain ATCC BAA-1158 / Py2)</name>
    <dbReference type="NCBI Taxonomy" id="78245"/>
    <lineage>
        <taxon>Bacteria</taxon>
        <taxon>Pseudomonadati</taxon>
        <taxon>Pseudomonadota</taxon>
        <taxon>Alphaproteobacteria</taxon>
        <taxon>Hyphomicrobiales</taxon>
        <taxon>Xanthobacteraceae</taxon>
        <taxon>Xanthobacter</taxon>
    </lineage>
</organism>
<dbReference type="Proteomes" id="UP000002417">
    <property type="component" value="Chromosome"/>
</dbReference>
<keyword evidence="3" id="KW-1185">Reference proteome</keyword>
<proteinExistence type="predicted"/>
<dbReference type="EMBL" id="CP000781">
    <property type="protein sequence ID" value="ABS69744.1"/>
    <property type="molecule type" value="Genomic_DNA"/>
</dbReference>
<name>A7INZ8_XANP2</name>
<dbReference type="KEGG" id="xau:Xaut_4523"/>
<protein>
    <submittedName>
        <fullName evidence="2">Uncharacterized protein</fullName>
    </submittedName>
</protein>
<accession>A7INZ8</accession>
<dbReference type="STRING" id="78245.Xaut_4523"/>
<evidence type="ECO:0000313" key="3">
    <source>
        <dbReference type="Proteomes" id="UP000002417"/>
    </source>
</evidence>
<feature type="coiled-coil region" evidence="1">
    <location>
        <begin position="43"/>
        <end position="70"/>
    </location>
</feature>
<evidence type="ECO:0000313" key="2">
    <source>
        <dbReference type="EMBL" id="ABS69744.1"/>
    </source>
</evidence>
<sequence>MQLSHELTLIAQYYERHITSDFDATVVLTAPAMLVLAGQFREYAERAAALEEKERQVSELEAIATDLDVMSLALVRRAAGVGLSAVAGGNVVAFPGRAAPAHGGAA</sequence>
<reference evidence="2 3" key="1">
    <citation type="submission" date="2007-07" db="EMBL/GenBank/DDBJ databases">
        <title>Complete sequence of chromosome of Xanthobacter autotrophicus Py2.</title>
        <authorList>
            <consortium name="US DOE Joint Genome Institute"/>
            <person name="Copeland A."/>
            <person name="Lucas S."/>
            <person name="Lapidus A."/>
            <person name="Barry K."/>
            <person name="Glavina del Rio T."/>
            <person name="Hammon N."/>
            <person name="Israni S."/>
            <person name="Dalin E."/>
            <person name="Tice H."/>
            <person name="Pitluck S."/>
            <person name="Sims D."/>
            <person name="Brettin T."/>
            <person name="Bruce D."/>
            <person name="Detter J.C."/>
            <person name="Han C."/>
            <person name="Tapia R."/>
            <person name="Brainard J."/>
            <person name="Schmutz J."/>
            <person name="Larimer F."/>
            <person name="Land M."/>
            <person name="Hauser L."/>
            <person name="Kyrpides N."/>
            <person name="Kim E."/>
            <person name="Ensigns S.A."/>
            <person name="Richardson P."/>
        </authorList>
    </citation>
    <scope>NUCLEOTIDE SEQUENCE [LARGE SCALE GENOMIC DNA]</scope>
    <source>
        <strain evidence="3">ATCC BAA-1158 / Py2</strain>
    </source>
</reference>
<dbReference type="AlphaFoldDB" id="A7INZ8"/>